<evidence type="ECO:0000256" key="3">
    <source>
        <dbReference type="ARBA" id="ARBA00022475"/>
    </source>
</evidence>
<evidence type="ECO:0000256" key="6">
    <source>
        <dbReference type="ARBA" id="ARBA00022989"/>
    </source>
</evidence>
<dbReference type="PANTHER" id="PTHR11795">
    <property type="entry name" value="BRANCHED-CHAIN AMINO ACID TRANSPORT SYSTEM PERMEASE PROTEIN LIVH"/>
    <property type="match status" value="1"/>
</dbReference>
<evidence type="ECO:0000256" key="5">
    <source>
        <dbReference type="ARBA" id="ARBA00022970"/>
    </source>
</evidence>
<dbReference type="Pfam" id="PF02653">
    <property type="entry name" value="BPD_transp_2"/>
    <property type="match status" value="1"/>
</dbReference>
<dbReference type="PANTHER" id="PTHR11795:SF445">
    <property type="entry name" value="AMINO ACID ABC TRANSPORTER PERMEASE PROTEIN"/>
    <property type="match status" value="1"/>
</dbReference>
<evidence type="ECO:0000256" key="1">
    <source>
        <dbReference type="ARBA" id="ARBA00004651"/>
    </source>
</evidence>
<keyword evidence="7 9" id="KW-0472">Membrane</keyword>
<protein>
    <submittedName>
        <fullName evidence="10">High-affinity branched-chain amino acid transport system permease protein LivH</fullName>
    </submittedName>
</protein>
<comment type="similarity">
    <text evidence="8">Belongs to the binding-protein-dependent transport system permease family. LivHM subfamily.</text>
</comment>
<comment type="subcellular location">
    <subcellularLocation>
        <location evidence="1">Cell membrane</location>
        <topology evidence="1">Multi-pass membrane protein</topology>
    </subcellularLocation>
</comment>
<keyword evidence="4 9" id="KW-0812">Transmembrane</keyword>
<keyword evidence="11" id="KW-1185">Reference proteome</keyword>
<dbReference type="RefSeq" id="WP_085883000.1">
    <property type="nucleotide sequence ID" value="NZ_FWFR01000001.1"/>
</dbReference>
<dbReference type="Proteomes" id="UP000193200">
    <property type="component" value="Unassembled WGS sequence"/>
</dbReference>
<keyword evidence="3" id="KW-1003">Cell membrane</keyword>
<evidence type="ECO:0000313" key="10">
    <source>
        <dbReference type="EMBL" id="SLN42384.1"/>
    </source>
</evidence>
<dbReference type="InParanoid" id="A0A1Y5SJW1"/>
<feature type="transmembrane region" description="Helical" evidence="9">
    <location>
        <begin position="257"/>
        <end position="278"/>
    </location>
</feature>
<dbReference type="GO" id="GO:0022857">
    <property type="term" value="F:transmembrane transporter activity"/>
    <property type="evidence" value="ECO:0007669"/>
    <property type="project" value="InterPro"/>
</dbReference>
<dbReference type="GO" id="GO:0005886">
    <property type="term" value="C:plasma membrane"/>
    <property type="evidence" value="ECO:0007669"/>
    <property type="project" value="UniProtKB-SubCell"/>
</dbReference>
<keyword evidence="5" id="KW-0029">Amino-acid transport</keyword>
<evidence type="ECO:0000256" key="8">
    <source>
        <dbReference type="ARBA" id="ARBA00037998"/>
    </source>
</evidence>
<name>A0A1Y5SJW1_9PROT</name>
<accession>A0A1Y5SJW1</accession>
<evidence type="ECO:0000313" key="11">
    <source>
        <dbReference type="Proteomes" id="UP000193200"/>
    </source>
</evidence>
<organism evidence="10 11">
    <name type="scientific">Oceanibacterium hippocampi</name>
    <dbReference type="NCBI Taxonomy" id="745714"/>
    <lineage>
        <taxon>Bacteria</taxon>
        <taxon>Pseudomonadati</taxon>
        <taxon>Pseudomonadota</taxon>
        <taxon>Alphaproteobacteria</taxon>
        <taxon>Sneathiellales</taxon>
        <taxon>Sneathiellaceae</taxon>
        <taxon>Oceanibacterium</taxon>
    </lineage>
</organism>
<evidence type="ECO:0000256" key="9">
    <source>
        <dbReference type="SAM" id="Phobius"/>
    </source>
</evidence>
<dbReference type="InterPro" id="IPR052157">
    <property type="entry name" value="BCAA_transport_permease"/>
</dbReference>
<feature type="transmembrane region" description="Helical" evidence="9">
    <location>
        <begin position="226"/>
        <end position="251"/>
    </location>
</feature>
<feature type="transmembrane region" description="Helical" evidence="9">
    <location>
        <begin position="45"/>
        <end position="78"/>
    </location>
</feature>
<dbReference type="GO" id="GO:0006865">
    <property type="term" value="P:amino acid transport"/>
    <property type="evidence" value="ECO:0007669"/>
    <property type="project" value="UniProtKB-KW"/>
</dbReference>
<dbReference type="InterPro" id="IPR001851">
    <property type="entry name" value="ABC_transp_permease"/>
</dbReference>
<feature type="transmembrane region" description="Helical" evidence="9">
    <location>
        <begin position="188"/>
        <end position="214"/>
    </location>
</feature>
<dbReference type="CDD" id="cd06582">
    <property type="entry name" value="TM_PBP1_LivH_like"/>
    <property type="match status" value="1"/>
</dbReference>
<feature type="transmembrane region" description="Helical" evidence="9">
    <location>
        <begin position="98"/>
        <end position="122"/>
    </location>
</feature>
<evidence type="ECO:0000256" key="4">
    <source>
        <dbReference type="ARBA" id="ARBA00022692"/>
    </source>
</evidence>
<proteinExistence type="inferred from homology"/>
<gene>
    <name evidence="10" type="primary">livH_6</name>
    <name evidence="10" type="ORF">OCH7691_01780</name>
</gene>
<keyword evidence="2" id="KW-0813">Transport</keyword>
<dbReference type="AlphaFoldDB" id="A0A1Y5SJW1"/>
<sequence>MSFEAFLIQTGVNGLILGALYLLMAVGFTLVFGSLRVVNFAHGEFYMLGGFAAYFTTVTMGLPAIASIPLAFLFVAVLGLFCERAVFRPFRGDELNGMIASIGLALILQNGALMLFGPMPLAMPPFAEGLTRFGSIVIPTSRLLAIVISAAVLAIFYVVMMHTRVGRAVRAMVQDAEVASTFGIHPGLVYPLGFALGVGLAAVAGAVMAPLFSVSPFTGHTPLLKAFLVVVLGGLGSIPGAAIASLAVGLIESYTATFYGSLAADGLILLLAVIMLVMRPNGLLGRAMRVG</sequence>
<evidence type="ECO:0000256" key="2">
    <source>
        <dbReference type="ARBA" id="ARBA00022448"/>
    </source>
</evidence>
<reference evidence="10 11" key="1">
    <citation type="submission" date="2017-03" db="EMBL/GenBank/DDBJ databases">
        <authorList>
            <person name="Afonso C.L."/>
            <person name="Miller P.J."/>
            <person name="Scott M.A."/>
            <person name="Spackman E."/>
            <person name="Goraichik I."/>
            <person name="Dimitrov K.M."/>
            <person name="Suarez D.L."/>
            <person name="Swayne D.E."/>
        </authorList>
    </citation>
    <scope>NUCLEOTIDE SEQUENCE [LARGE SCALE GENOMIC DNA]</scope>
    <source>
        <strain evidence="10 11">CECT 7691</strain>
    </source>
</reference>
<evidence type="ECO:0000256" key="7">
    <source>
        <dbReference type="ARBA" id="ARBA00023136"/>
    </source>
</evidence>
<feature type="transmembrane region" description="Helical" evidence="9">
    <location>
        <begin position="143"/>
        <end position="160"/>
    </location>
</feature>
<feature type="transmembrane region" description="Helical" evidence="9">
    <location>
        <begin position="12"/>
        <end position="33"/>
    </location>
</feature>
<keyword evidence="6 9" id="KW-1133">Transmembrane helix</keyword>
<dbReference type="OrthoDB" id="9807115at2"/>
<dbReference type="EMBL" id="FWFR01000001">
    <property type="protein sequence ID" value="SLN42384.1"/>
    <property type="molecule type" value="Genomic_DNA"/>
</dbReference>